<accession>A0ABP4WAE6</accession>
<dbReference type="SUPFAM" id="SSF52788">
    <property type="entry name" value="Phosphotyrosine protein phosphatases I"/>
    <property type="match status" value="1"/>
</dbReference>
<dbReference type="InterPro" id="IPR036196">
    <property type="entry name" value="Ptyr_pPase_sf"/>
</dbReference>
<sequence>MVSGPQGPLRILVVCTGNVCRSAFAHHYLAAHLDSAAFAVASAGVGWHSDLVVPPENHAIGARYGISLDTHQGRFAASAVARETDLILTATKDHRRALLEETPAALKRCFTILEFTALLDASGRRPGPDPAAWRELIRDLATRRETVQARDLPDPYGLAFTAYEEMARLLVPALDVIVAAARPQAAG</sequence>
<organism evidence="2 3">
    <name type="scientific">Nostocoides vanveenii</name>
    <dbReference type="NCBI Taxonomy" id="330835"/>
    <lineage>
        <taxon>Bacteria</taxon>
        <taxon>Bacillati</taxon>
        <taxon>Actinomycetota</taxon>
        <taxon>Actinomycetes</taxon>
        <taxon>Micrococcales</taxon>
        <taxon>Intrasporangiaceae</taxon>
        <taxon>Nostocoides</taxon>
    </lineage>
</organism>
<dbReference type="Pfam" id="PF01451">
    <property type="entry name" value="LMWPc"/>
    <property type="match status" value="1"/>
</dbReference>
<protein>
    <submittedName>
        <fullName evidence="2">Low molecular weight phosphatase family protein</fullName>
    </submittedName>
</protein>
<dbReference type="Gene3D" id="3.40.50.2300">
    <property type="match status" value="1"/>
</dbReference>
<evidence type="ECO:0000313" key="2">
    <source>
        <dbReference type="EMBL" id="GAA1748754.1"/>
    </source>
</evidence>
<dbReference type="SMART" id="SM00226">
    <property type="entry name" value="LMWPc"/>
    <property type="match status" value="1"/>
</dbReference>
<feature type="domain" description="Phosphotyrosine protein phosphatase I" evidence="1">
    <location>
        <begin position="9"/>
        <end position="180"/>
    </location>
</feature>
<proteinExistence type="predicted"/>
<dbReference type="InterPro" id="IPR023485">
    <property type="entry name" value="Ptyr_pPase"/>
</dbReference>
<evidence type="ECO:0000313" key="3">
    <source>
        <dbReference type="Proteomes" id="UP001501475"/>
    </source>
</evidence>
<comment type="caution">
    <text evidence="2">The sequence shown here is derived from an EMBL/GenBank/DDBJ whole genome shotgun (WGS) entry which is preliminary data.</text>
</comment>
<name>A0ABP4WAE6_9MICO</name>
<gene>
    <name evidence="2" type="ORF">GCM10009810_06560</name>
</gene>
<reference evidence="3" key="1">
    <citation type="journal article" date="2019" name="Int. J. Syst. Evol. Microbiol.">
        <title>The Global Catalogue of Microorganisms (GCM) 10K type strain sequencing project: providing services to taxonomists for standard genome sequencing and annotation.</title>
        <authorList>
            <consortium name="The Broad Institute Genomics Platform"/>
            <consortium name="The Broad Institute Genome Sequencing Center for Infectious Disease"/>
            <person name="Wu L."/>
            <person name="Ma J."/>
        </authorList>
    </citation>
    <scope>NUCLEOTIDE SEQUENCE [LARGE SCALE GENOMIC DNA]</scope>
    <source>
        <strain evidence="3">JCM 15591</strain>
    </source>
</reference>
<dbReference type="EMBL" id="BAAAPN010000017">
    <property type="protein sequence ID" value="GAA1748754.1"/>
    <property type="molecule type" value="Genomic_DNA"/>
</dbReference>
<keyword evidence="3" id="KW-1185">Reference proteome</keyword>
<evidence type="ECO:0000259" key="1">
    <source>
        <dbReference type="SMART" id="SM00226"/>
    </source>
</evidence>
<dbReference type="Proteomes" id="UP001501475">
    <property type="component" value="Unassembled WGS sequence"/>
</dbReference>